<dbReference type="Pfam" id="PF14907">
    <property type="entry name" value="NTP_transf_5"/>
    <property type="match status" value="1"/>
</dbReference>
<dbReference type="RefSeq" id="WP_274943322.1">
    <property type="nucleotide sequence ID" value="NZ_JANWOI010000002.1"/>
</dbReference>
<reference evidence="1" key="1">
    <citation type="submission" date="2022-08" db="EMBL/GenBank/DDBJ databases">
        <authorList>
            <person name="Vandamme P."/>
            <person name="Hettiarachchi A."/>
            <person name="Peeters C."/>
            <person name="Cnockaert M."/>
            <person name="Carlier A."/>
        </authorList>
    </citation>
    <scope>NUCLEOTIDE SEQUENCE</scope>
    <source>
        <strain evidence="1">LMG 31809</strain>
    </source>
</reference>
<comment type="caution">
    <text evidence="1">The sequence shown here is derived from an EMBL/GenBank/DDBJ whole genome shotgun (WGS) entry which is preliminary data.</text>
</comment>
<sequence length="360" mass="40532">MRSSDLLLRALRDPASLVAVTPADWSRLVYLGRASVLLARIAADARAAGIFDQLPANIQGQLRAAERQAALSHTRITWEIDRLKRAFWGRRQKIVLLKGAAYMAAQMPCAVGRPSSDIDILVAHADLTLTEATLMAAGWEPLKTSDYDQQYYRDWMHELPPLRHPERNSMIDVHHTILPLTGRLRPDADKLLAAAVPLDDDLYRLADTDMLLHSAVHLFQDGEVRGALRDVLDQRDMLRDFAGRDPNYWGRLIARAEELGLGRPLYYSLRYVERLFAVSPPATVRPALDRLGPPAPVRALMDRLVESALFPTFLFEHAPGRRIAGELLYLRSHWLRMPPLMLARHLSTKALKKLGLSSKA</sequence>
<evidence type="ECO:0000313" key="2">
    <source>
        <dbReference type="Proteomes" id="UP001141619"/>
    </source>
</evidence>
<gene>
    <name evidence="1" type="ORF">NYP16_06595</name>
</gene>
<dbReference type="Proteomes" id="UP001141619">
    <property type="component" value="Unassembled WGS sequence"/>
</dbReference>
<keyword evidence="2" id="KW-1185">Reference proteome</keyword>
<protein>
    <submittedName>
        <fullName evidence="1">Nucleotidyltransferase family protein</fullName>
    </submittedName>
</protein>
<dbReference type="AlphaFoldDB" id="A0A9X3Z6Z4"/>
<accession>A0A9X3Z6Z4</accession>
<proteinExistence type="predicted"/>
<reference evidence="1" key="2">
    <citation type="journal article" date="2023" name="Syst. Appl. Microbiol.">
        <title>Govania unica gen. nov., sp. nov., a rare biosphere bacterium that represents a novel family in the class Alphaproteobacteria.</title>
        <authorList>
            <person name="Vandamme P."/>
            <person name="Peeters C."/>
            <person name="Hettiarachchi A."/>
            <person name="Cnockaert M."/>
            <person name="Carlier A."/>
        </authorList>
    </citation>
    <scope>NUCLEOTIDE SEQUENCE</scope>
    <source>
        <strain evidence="1">LMG 31809</strain>
    </source>
</reference>
<evidence type="ECO:0000313" key="1">
    <source>
        <dbReference type="EMBL" id="MDA5193622.1"/>
    </source>
</evidence>
<organism evidence="1 2">
    <name type="scientific">Govanella unica</name>
    <dbReference type="NCBI Taxonomy" id="2975056"/>
    <lineage>
        <taxon>Bacteria</taxon>
        <taxon>Pseudomonadati</taxon>
        <taxon>Pseudomonadota</taxon>
        <taxon>Alphaproteobacteria</taxon>
        <taxon>Emcibacterales</taxon>
        <taxon>Govanellaceae</taxon>
        <taxon>Govanella</taxon>
    </lineage>
</organism>
<dbReference type="EMBL" id="JANWOI010000002">
    <property type="protein sequence ID" value="MDA5193622.1"/>
    <property type="molecule type" value="Genomic_DNA"/>
</dbReference>
<dbReference type="InterPro" id="IPR039498">
    <property type="entry name" value="NTP_transf_5"/>
</dbReference>
<name>A0A9X3Z6Z4_9PROT</name>